<gene>
    <name evidence="1" type="ORF">NQ317_015749</name>
</gene>
<sequence length="134" mass="15427">MLNLKQSCSLILSLIHITVGIRIGLWQRHRFRVVVKLDEFADDTHLTKVAQIIHYNVQIEAVPIFLACAVRASVFCEIYELFMEIWTSWSIKSCWIYKIVVIEGNVPSGDKFNPLKHFEISLLVKTLLSNQSVP</sequence>
<keyword evidence="2" id="KW-1185">Reference proteome</keyword>
<evidence type="ECO:0000313" key="1">
    <source>
        <dbReference type="EMBL" id="KAJ8984658.1"/>
    </source>
</evidence>
<name>A0ABQ9K2M7_9CUCU</name>
<proteinExistence type="predicted"/>
<evidence type="ECO:0000313" key="2">
    <source>
        <dbReference type="Proteomes" id="UP001162164"/>
    </source>
</evidence>
<protein>
    <submittedName>
        <fullName evidence="1">Uncharacterized protein</fullName>
    </submittedName>
</protein>
<dbReference type="Proteomes" id="UP001162164">
    <property type="component" value="Unassembled WGS sequence"/>
</dbReference>
<reference evidence="1" key="1">
    <citation type="journal article" date="2023" name="Insect Mol. Biol.">
        <title>Genome sequencing provides insights into the evolution of gene families encoding plant cell wall-degrading enzymes in longhorned beetles.</title>
        <authorList>
            <person name="Shin N.R."/>
            <person name="Okamura Y."/>
            <person name="Kirsch R."/>
            <person name="Pauchet Y."/>
        </authorList>
    </citation>
    <scope>NUCLEOTIDE SEQUENCE</scope>
    <source>
        <strain evidence="1">MMC_N1</strain>
    </source>
</reference>
<accession>A0ABQ9K2M7</accession>
<comment type="caution">
    <text evidence="1">The sequence shown here is derived from an EMBL/GenBank/DDBJ whole genome shotgun (WGS) entry which is preliminary data.</text>
</comment>
<organism evidence="1 2">
    <name type="scientific">Molorchus minor</name>
    <dbReference type="NCBI Taxonomy" id="1323400"/>
    <lineage>
        <taxon>Eukaryota</taxon>
        <taxon>Metazoa</taxon>
        <taxon>Ecdysozoa</taxon>
        <taxon>Arthropoda</taxon>
        <taxon>Hexapoda</taxon>
        <taxon>Insecta</taxon>
        <taxon>Pterygota</taxon>
        <taxon>Neoptera</taxon>
        <taxon>Endopterygota</taxon>
        <taxon>Coleoptera</taxon>
        <taxon>Polyphaga</taxon>
        <taxon>Cucujiformia</taxon>
        <taxon>Chrysomeloidea</taxon>
        <taxon>Cerambycidae</taxon>
        <taxon>Lamiinae</taxon>
        <taxon>Monochamini</taxon>
        <taxon>Molorchus</taxon>
    </lineage>
</organism>
<dbReference type="EMBL" id="JAPWTJ010000029">
    <property type="protein sequence ID" value="KAJ8984658.1"/>
    <property type="molecule type" value="Genomic_DNA"/>
</dbReference>